<dbReference type="SUPFAM" id="SSF49899">
    <property type="entry name" value="Concanavalin A-like lectins/glucanases"/>
    <property type="match status" value="1"/>
</dbReference>
<keyword evidence="5" id="KW-0328">Glycosyltransferase</keyword>
<dbReference type="EC" id="3.2.-.-" evidence="16"/>
<evidence type="ECO:0000256" key="19">
    <source>
        <dbReference type="SAM" id="SignalP"/>
    </source>
</evidence>
<evidence type="ECO:0000256" key="9">
    <source>
        <dbReference type="ARBA" id="ARBA00023136"/>
    </source>
</evidence>
<feature type="domain" description="GH16" evidence="20">
    <location>
        <begin position="21"/>
        <end position="230"/>
    </location>
</feature>
<evidence type="ECO:0000256" key="5">
    <source>
        <dbReference type="ARBA" id="ARBA00022676"/>
    </source>
</evidence>
<dbReference type="PANTHER" id="PTHR10963">
    <property type="entry name" value="GLYCOSYL HYDROLASE-RELATED"/>
    <property type="match status" value="1"/>
</dbReference>
<evidence type="ECO:0000259" key="20">
    <source>
        <dbReference type="PROSITE" id="PS51762"/>
    </source>
</evidence>
<evidence type="ECO:0000256" key="10">
    <source>
        <dbReference type="ARBA" id="ARBA00023157"/>
    </source>
</evidence>
<evidence type="ECO:0000313" key="21">
    <source>
        <dbReference type="EMBL" id="KAK6540262.1"/>
    </source>
</evidence>
<dbReference type="InterPro" id="IPR000757">
    <property type="entry name" value="Beta-glucanase-like"/>
</dbReference>
<dbReference type="PANTHER" id="PTHR10963:SF68">
    <property type="entry name" value="GLYCOSIDASE CRH1-RELATED"/>
    <property type="match status" value="1"/>
</dbReference>
<dbReference type="PROSITE" id="PS01034">
    <property type="entry name" value="GH16_1"/>
    <property type="match status" value="1"/>
</dbReference>
<evidence type="ECO:0000256" key="7">
    <source>
        <dbReference type="ARBA" id="ARBA00022729"/>
    </source>
</evidence>
<dbReference type="InterPro" id="IPR013320">
    <property type="entry name" value="ConA-like_dom_sf"/>
</dbReference>
<keyword evidence="22" id="KW-1185">Reference proteome</keyword>
<dbReference type="InterPro" id="IPR017168">
    <property type="entry name" value="CHR-like"/>
</dbReference>
<dbReference type="Proteomes" id="UP001365542">
    <property type="component" value="Unassembled WGS sequence"/>
</dbReference>
<dbReference type="PROSITE" id="PS51762">
    <property type="entry name" value="GH16_2"/>
    <property type="match status" value="1"/>
</dbReference>
<evidence type="ECO:0000313" key="22">
    <source>
        <dbReference type="Proteomes" id="UP001365542"/>
    </source>
</evidence>
<evidence type="ECO:0000256" key="8">
    <source>
        <dbReference type="ARBA" id="ARBA00022801"/>
    </source>
</evidence>
<keyword evidence="7 19" id="KW-0732">Signal</keyword>
<accession>A0AAV9XH41</accession>
<feature type="compositionally biased region" description="Low complexity" evidence="18">
    <location>
        <begin position="368"/>
        <end position="382"/>
    </location>
</feature>
<evidence type="ECO:0000256" key="1">
    <source>
        <dbReference type="ARBA" id="ARBA00000822"/>
    </source>
</evidence>
<gene>
    <name evidence="21" type="ORF">TWF694_009075</name>
</gene>
<dbReference type="PIRSF" id="PIRSF037299">
    <property type="entry name" value="Glycosidase_CRH1_prd"/>
    <property type="match status" value="1"/>
</dbReference>
<evidence type="ECO:0000256" key="16">
    <source>
        <dbReference type="PIRNR" id="PIRNR037299"/>
    </source>
</evidence>
<evidence type="ECO:0000256" key="12">
    <source>
        <dbReference type="ARBA" id="ARBA00023288"/>
    </source>
</evidence>
<feature type="compositionally biased region" description="Polar residues" evidence="18">
    <location>
        <begin position="390"/>
        <end position="446"/>
    </location>
</feature>
<evidence type="ECO:0000256" key="4">
    <source>
        <dbReference type="ARBA" id="ARBA00022622"/>
    </source>
</evidence>
<keyword evidence="10" id="KW-1015">Disulfide bond</keyword>
<dbReference type="PRINTS" id="PR01217">
    <property type="entry name" value="PRICHEXTENSN"/>
</dbReference>
<evidence type="ECO:0000256" key="17">
    <source>
        <dbReference type="PIRSR" id="PIRSR037299-1"/>
    </source>
</evidence>
<dbReference type="GO" id="GO:0031505">
    <property type="term" value="P:fungal-type cell wall organization"/>
    <property type="evidence" value="ECO:0007669"/>
    <property type="project" value="TreeGrafter"/>
</dbReference>
<organism evidence="21 22">
    <name type="scientific">Orbilia ellipsospora</name>
    <dbReference type="NCBI Taxonomy" id="2528407"/>
    <lineage>
        <taxon>Eukaryota</taxon>
        <taxon>Fungi</taxon>
        <taxon>Dikarya</taxon>
        <taxon>Ascomycota</taxon>
        <taxon>Pezizomycotina</taxon>
        <taxon>Orbiliomycetes</taxon>
        <taxon>Orbiliales</taxon>
        <taxon>Orbiliaceae</taxon>
        <taxon>Orbilia</taxon>
    </lineage>
</organism>
<dbReference type="InterPro" id="IPR050546">
    <property type="entry name" value="Glycosyl_Hydrlase_16"/>
</dbReference>
<feature type="region of interest" description="Disordered" evidence="18">
    <location>
        <begin position="253"/>
        <end position="448"/>
    </location>
</feature>
<dbReference type="InterPro" id="IPR008263">
    <property type="entry name" value="GH16_AS"/>
</dbReference>
<keyword evidence="8 16" id="KW-0378">Hydrolase</keyword>
<name>A0AAV9XH41_9PEZI</name>
<evidence type="ECO:0000256" key="14">
    <source>
        <dbReference type="ARBA" id="ARBA00023316"/>
    </source>
</evidence>
<protein>
    <recommendedName>
        <fullName evidence="16">Crh-like protein</fullName>
        <ecNumber evidence="16">3.2.-.-</ecNumber>
    </recommendedName>
</protein>
<comment type="caution">
    <text evidence="21">The sequence shown here is derived from an EMBL/GenBank/DDBJ whole genome shotgun (WGS) entry which is preliminary data.</text>
</comment>
<feature type="compositionally biased region" description="Pro residues" evidence="18">
    <location>
        <begin position="295"/>
        <end position="338"/>
    </location>
</feature>
<feature type="active site" description="Nucleophile" evidence="17">
    <location>
        <position position="121"/>
    </location>
</feature>
<dbReference type="GO" id="GO:0009277">
    <property type="term" value="C:fungal-type cell wall"/>
    <property type="evidence" value="ECO:0007669"/>
    <property type="project" value="TreeGrafter"/>
</dbReference>
<dbReference type="CDD" id="cd02183">
    <property type="entry name" value="GH16_fungal_CRH1_transglycosylase"/>
    <property type="match status" value="1"/>
</dbReference>
<dbReference type="GO" id="GO:0005975">
    <property type="term" value="P:carbohydrate metabolic process"/>
    <property type="evidence" value="ECO:0007669"/>
    <property type="project" value="InterPro"/>
</dbReference>
<keyword evidence="11" id="KW-0325">Glycoprotein</keyword>
<reference evidence="21 22" key="1">
    <citation type="submission" date="2019-10" db="EMBL/GenBank/DDBJ databases">
        <authorList>
            <person name="Palmer J.M."/>
        </authorList>
    </citation>
    <scope>NUCLEOTIDE SEQUENCE [LARGE SCALE GENOMIC DNA]</scope>
    <source>
        <strain evidence="21 22">TWF694</strain>
    </source>
</reference>
<evidence type="ECO:0000256" key="3">
    <source>
        <dbReference type="ARBA" id="ARBA00004589"/>
    </source>
</evidence>
<feature type="chain" id="PRO_5043990287" description="Crh-like protein" evidence="19">
    <location>
        <begin position="20"/>
        <end position="464"/>
    </location>
</feature>
<dbReference type="EMBL" id="JAVHJO010000005">
    <property type="protein sequence ID" value="KAK6540262.1"/>
    <property type="molecule type" value="Genomic_DNA"/>
</dbReference>
<comment type="catalytic activity">
    <reaction evidence="1">
        <text>Random endo-hydrolysis of N-acetyl-beta-D-glucosaminide (1-&gt;4)-beta-linkages in chitin and chitodextrins.</text>
        <dbReference type="EC" id="3.2.1.14"/>
    </reaction>
</comment>
<feature type="signal peptide" evidence="19">
    <location>
        <begin position="1"/>
        <end position="19"/>
    </location>
</feature>
<feature type="active site" description="Proton donor" evidence="17">
    <location>
        <position position="125"/>
    </location>
</feature>
<comment type="similarity">
    <text evidence="15">Belongs to the glycosyl hydrolase 16 family. CRH1 subfamily.</text>
</comment>
<dbReference type="GO" id="GO:0016757">
    <property type="term" value="F:glycosyltransferase activity"/>
    <property type="evidence" value="ECO:0007669"/>
    <property type="project" value="UniProtKB-KW"/>
</dbReference>
<dbReference type="Pfam" id="PF00722">
    <property type="entry name" value="Glyco_hydro_16"/>
    <property type="match status" value="1"/>
</dbReference>
<evidence type="ECO:0000256" key="2">
    <source>
        <dbReference type="ARBA" id="ARBA00004196"/>
    </source>
</evidence>
<evidence type="ECO:0000256" key="6">
    <source>
        <dbReference type="ARBA" id="ARBA00022679"/>
    </source>
</evidence>
<keyword evidence="12" id="KW-0449">Lipoprotein</keyword>
<feature type="compositionally biased region" description="Basic and acidic residues" evidence="18">
    <location>
        <begin position="351"/>
        <end position="367"/>
    </location>
</feature>
<keyword evidence="14" id="KW-0961">Cell wall biogenesis/degradation</keyword>
<keyword evidence="4" id="KW-0336">GPI-anchor</keyword>
<proteinExistence type="inferred from homology"/>
<dbReference type="GO" id="GO:0008843">
    <property type="term" value="F:endochitinase activity"/>
    <property type="evidence" value="ECO:0007669"/>
    <property type="project" value="UniProtKB-EC"/>
</dbReference>
<evidence type="ECO:0000256" key="18">
    <source>
        <dbReference type="SAM" id="MobiDB-lite"/>
    </source>
</evidence>
<evidence type="ECO:0000256" key="11">
    <source>
        <dbReference type="ARBA" id="ARBA00023180"/>
    </source>
</evidence>
<dbReference type="GO" id="GO:0098552">
    <property type="term" value="C:side of membrane"/>
    <property type="evidence" value="ECO:0007669"/>
    <property type="project" value="UniProtKB-KW"/>
</dbReference>
<evidence type="ECO:0000256" key="15">
    <source>
        <dbReference type="ARBA" id="ARBA00038074"/>
    </source>
</evidence>
<keyword evidence="6" id="KW-0808">Transferase</keyword>
<feature type="compositionally biased region" description="Low complexity" evidence="18">
    <location>
        <begin position="275"/>
        <end position="294"/>
    </location>
</feature>
<sequence length="464" mass="48863">MQLSSIILIASSLLPAALAQTSSTCNPLKGCFKDDPALGGTYSWDFTKNQGAAPKFDIVSSASRISYQGDGMHMRVQMKGDSPTLQSQFYIFWGRTEIVMKAGPGGGIVSSLVHQSDDLDEIDVEFIGNAPGSVQTNIFSKGDQDVHIYGSTSPVADATGQFHTYVVDWTPDQITWYIDGASVRVLTRASLGDVYPQTPMQIKFGPWAAGDPSNAPGTVQWSGGPIDYSQGPFDMVVQSLTITDYSTGASKYRYKDTSGSSGSIEIVGGGGGNVGSNPQPTTTTKKPVPTTTTTTPPPPPPKTTTTTTPPPPKTTTTTTPPPPPTTSKSTTPPPPPPKTTSTTTTSTSTTEEPRKTTTLEQETKKDTTSVASTTSKPKPTSTSEKETTSDQSKPATVSPSKSTFTVITTPPVQLNGADPSTTQPIATNSNNERLTSSTDTPNSGSSVRAAPPFLVAVITLFLFF</sequence>
<keyword evidence="9 16" id="KW-0472">Membrane</keyword>
<dbReference type="Gene3D" id="2.60.120.200">
    <property type="match status" value="1"/>
</dbReference>
<feature type="compositionally biased region" description="Low complexity" evidence="18">
    <location>
        <begin position="339"/>
        <end position="350"/>
    </location>
</feature>
<keyword evidence="13" id="KW-0326">Glycosidase</keyword>
<evidence type="ECO:0000256" key="13">
    <source>
        <dbReference type="ARBA" id="ARBA00023295"/>
    </source>
</evidence>
<comment type="subcellular location">
    <subcellularLocation>
        <location evidence="2">Cell envelope</location>
    </subcellularLocation>
    <subcellularLocation>
        <location evidence="3">Membrane</location>
        <topology evidence="3">Lipid-anchor</topology>
        <topology evidence="3">GPI-anchor</topology>
    </subcellularLocation>
</comment>
<dbReference type="AlphaFoldDB" id="A0AAV9XH41"/>